<keyword evidence="3" id="KW-1185">Reference proteome</keyword>
<feature type="region of interest" description="Disordered" evidence="1">
    <location>
        <begin position="1"/>
        <end position="35"/>
    </location>
</feature>
<evidence type="ECO:0000313" key="2">
    <source>
        <dbReference type="EMBL" id="RAH76057.1"/>
    </source>
</evidence>
<gene>
    <name evidence="2" type="ORF">BO86DRAFT_30412</name>
</gene>
<sequence>MNVKPDPSRSSVWSIGHPITGHHHKASRTGEEGGLRPRAGHAGLLLLLLLLLPLLPLSSCPVIQSSRITASTPKLEVIISEQRLYPGKESNYPKAVDLPLPLSPIRNLLYSKQDQLL</sequence>
<evidence type="ECO:0000313" key="3">
    <source>
        <dbReference type="Proteomes" id="UP000249497"/>
    </source>
</evidence>
<dbReference type="Proteomes" id="UP000249497">
    <property type="component" value="Unassembled WGS sequence"/>
</dbReference>
<dbReference type="EMBL" id="KZ824888">
    <property type="protein sequence ID" value="RAH76057.1"/>
    <property type="molecule type" value="Genomic_DNA"/>
</dbReference>
<dbReference type="AlphaFoldDB" id="A0A8T8WJY5"/>
<dbReference type="RefSeq" id="XP_025521951.1">
    <property type="nucleotide sequence ID" value="XM_025667602.1"/>
</dbReference>
<organism evidence="2 3">
    <name type="scientific">Aspergillus japonicus CBS 114.51</name>
    <dbReference type="NCBI Taxonomy" id="1448312"/>
    <lineage>
        <taxon>Eukaryota</taxon>
        <taxon>Fungi</taxon>
        <taxon>Dikarya</taxon>
        <taxon>Ascomycota</taxon>
        <taxon>Pezizomycotina</taxon>
        <taxon>Eurotiomycetes</taxon>
        <taxon>Eurotiomycetidae</taxon>
        <taxon>Eurotiales</taxon>
        <taxon>Aspergillaceae</taxon>
        <taxon>Aspergillus</taxon>
        <taxon>Aspergillus subgen. Circumdati</taxon>
    </lineage>
</organism>
<reference evidence="2 3" key="1">
    <citation type="submission" date="2018-02" db="EMBL/GenBank/DDBJ databases">
        <title>The genomes of Aspergillus section Nigri reveals drivers in fungal speciation.</title>
        <authorList>
            <consortium name="DOE Joint Genome Institute"/>
            <person name="Vesth T.C."/>
            <person name="Nybo J."/>
            <person name="Theobald S."/>
            <person name="Brandl J."/>
            <person name="Frisvad J.C."/>
            <person name="Nielsen K.F."/>
            <person name="Lyhne E.K."/>
            <person name="Kogle M.E."/>
            <person name="Kuo A."/>
            <person name="Riley R."/>
            <person name="Clum A."/>
            <person name="Nolan M."/>
            <person name="Lipzen A."/>
            <person name="Salamov A."/>
            <person name="Henrissat B."/>
            <person name="Wiebenga A."/>
            <person name="De vries R.P."/>
            <person name="Grigoriev I.V."/>
            <person name="Mortensen U.H."/>
            <person name="Andersen M.R."/>
            <person name="Baker S.E."/>
        </authorList>
    </citation>
    <scope>NUCLEOTIDE SEQUENCE [LARGE SCALE GENOMIC DNA]</scope>
    <source>
        <strain evidence="2 3">CBS 114.51</strain>
    </source>
</reference>
<protein>
    <submittedName>
        <fullName evidence="2">Uncharacterized protein</fullName>
    </submittedName>
</protein>
<evidence type="ECO:0000256" key="1">
    <source>
        <dbReference type="SAM" id="MobiDB-lite"/>
    </source>
</evidence>
<name>A0A8T8WJY5_ASPJA</name>
<accession>A0A8T8WJY5</accession>
<proteinExistence type="predicted"/>
<dbReference type="GeneID" id="37171294"/>